<dbReference type="RefSeq" id="WP_323465849.1">
    <property type="nucleotide sequence ID" value="NZ_CP144224.1"/>
</dbReference>
<feature type="transmembrane region" description="Helical" evidence="7">
    <location>
        <begin position="222"/>
        <end position="243"/>
    </location>
</feature>
<keyword evidence="5 7" id="KW-1133">Transmembrane helix</keyword>
<organism evidence="8 9">
    <name type="scientific">Alkalihalophilus pseudofirmus</name>
    <name type="common">Bacillus pseudofirmus</name>
    <dbReference type="NCBI Taxonomy" id="79885"/>
    <lineage>
        <taxon>Bacteria</taxon>
        <taxon>Bacillati</taxon>
        <taxon>Bacillota</taxon>
        <taxon>Bacilli</taxon>
        <taxon>Bacillales</taxon>
        <taxon>Bacillaceae</taxon>
        <taxon>Alkalihalophilus</taxon>
    </lineage>
</organism>
<reference evidence="8" key="1">
    <citation type="submission" date="2023-10" db="EMBL/GenBank/DDBJ databases">
        <title>Screening of Alkalihalophilus pseudofirmusBZ-TG-HK211 and Its Alleviation of Salt Stress on Rapeseed Growth.</title>
        <authorList>
            <person name="Zhao B."/>
            <person name="Guo T."/>
        </authorList>
    </citation>
    <scope>NUCLEOTIDE SEQUENCE</scope>
    <source>
        <strain evidence="8">BZ-TG-HK211</strain>
    </source>
</reference>
<feature type="transmembrane region" description="Helical" evidence="7">
    <location>
        <begin position="158"/>
        <end position="180"/>
    </location>
</feature>
<dbReference type="Pfam" id="PF03773">
    <property type="entry name" value="ArsP_1"/>
    <property type="match status" value="1"/>
</dbReference>
<comment type="caution">
    <text evidence="8">The sequence shown here is derived from an EMBL/GenBank/DDBJ whole genome shotgun (WGS) entry which is preliminary data.</text>
</comment>
<evidence type="ECO:0000313" key="9">
    <source>
        <dbReference type="Proteomes" id="UP001285636"/>
    </source>
</evidence>
<name>A0AAJ2L017_ALKPS</name>
<proteinExistence type="inferred from homology"/>
<feature type="transmembrane region" description="Helical" evidence="7">
    <location>
        <begin position="56"/>
        <end position="78"/>
    </location>
</feature>
<dbReference type="Proteomes" id="UP001285636">
    <property type="component" value="Unassembled WGS sequence"/>
</dbReference>
<evidence type="ECO:0000256" key="1">
    <source>
        <dbReference type="ARBA" id="ARBA00004651"/>
    </source>
</evidence>
<feature type="transmembrane region" description="Helical" evidence="7">
    <location>
        <begin position="277"/>
        <end position="298"/>
    </location>
</feature>
<gene>
    <name evidence="8" type="ORF">RYX45_03220</name>
</gene>
<dbReference type="PANTHER" id="PTHR34184:SF4">
    <property type="entry name" value="UPF0718 PROTEIN YCGR"/>
    <property type="match status" value="1"/>
</dbReference>
<feature type="transmembrane region" description="Helical" evidence="7">
    <location>
        <begin position="90"/>
        <end position="116"/>
    </location>
</feature>
<dbReference type="AlphaFoldDB" id="A0AAJ2L017"/>
<feature type="transmembrane region" description="Helical" evidence="7">
    <location>
        <begin position="255"/>
        <end position="271"/>
    </location>
</feature>
<comment type="similarity">
    <text evidence="2">Belongs to the UPF0718 family.</text>
</comment>
<sequence length="342" mass="37960">MKAGKKFIGFGKDMIGFVLLLLFLILFFNIESFKNTEASIAVPDTWLTVNTIFLSIVIEAVPFILLGVFVSALIQIYVKEEWIHRYLPKNAYAALLPAAFLGAIFPICECAIVPIVRRLIKKGMPLHVGVVFLVGAPILNPVVAASTYYAFRTDLTVLYARMGLAFILAIIIGGILYVIFKNSEQLKLSKDELVGITPVTIESPGRKMNRFKQTLYHASDEFFLMGKYLILGAFIASLFQTFLDRELLLTIGSNEWSSTAVMMAFAFLLSLCSEADAFVASSFGNTFTTGSLIAFLVYGPMLDLKNTIMLFAFFKARFVVTFMIVVTVAVFAAVMTLQLFIL</sequence>
<evidence type="ECO:0000256" key="7">
    <source>
        <dbReference type="SAM" id="Phobius"/>
    </source>
</evidence>
<accession>A0AAJ2L017</accession>
<dbReference type="GO" id="GO:0005886">
    <property type="term" value="C:plasma membrane"/>
    <property type="evidence" value="ECO:0007669"/>
    <property type="project" value="UniProtKB-SubCell"/>
</dbReference>
<evidence type="ECO:0000256" key="6">
    <source>
        <dbReference type="ARBA" id="ARBA00023136"/>
    </source>
</evidence>
<keyword evidence="3" id="KW-1003">Cell membrane</keyword>
<feature type="transmembrane region" description="Helical" evidence="7">
    <location>
        <begin position="318"/>
        <end position="341"/>
    </location>
</feature>
<evidence type="ECO:0000256" key="3">
    <source>
        <dbReference type="ARBA" id="ARBA00022475"/>
    </source>
</evidence>
<keyword evidence="6 7" id="KW-0472">Membrane</keyword>
<dbReference type="InterPro" id="IPR005524">
    <property type="entry name" value="DUF318"/>
</dbReference>
<evidence type="ECO:0000313" key="8">
    <source>
        <dbReference type="EMBL" id="MDV2884174.1"/>
    </source>
</evidence>
<evidence type="ECO:0000256" key="5">
    <source>
        <dbReference type="ARBA" id="ARBA00022989"/>
    </source>
</evidence>
<protein>
    <submittedName>
        <fullName evidence="8">Permease</fullName>
    </submittedName>
</protein>
<dbReference type="PANTHER" id="PTHR34184">
    <property type="entry name" value="UPF0718 PROTEIN YCGR"/>
    <property type="match status" value="1"/>
</dbReference>
<dbReference type="EMBL" id="JAWJAY010000001">
    <property type="protein sequence ID" value="MDV2884174.1"/>
    <property type="molecule type" value="Genomic_DNA"/>
</dbReference>
<feature type="transmembrane region" description="Helical" evidence="7">
    <location>
        <begin position="128"/>
        <end position="151"/>
    </location>
</feature>
<comment type="subcellular location">
    <subcellularLocation>
        <location evidence="1">Cell membrane</location>
        <topology evidence="1">Multi-pass membrane protein</topology>
    </subcellularLocation>
</comment>
<keyword evidence="4 7" id="KW-0812">Transmembrane</keyword>
<evidence type="ECO:0000256" key="4">
    <source>
        <dbReference type="ARBA" id="ARBA00022692"/>
    </source>
</evidence>
<dbReference type="InterPro" id="IPR052923">
    <property type="entry name" value="UPF0718"/>
</dbReference>
<evidence type="ECO:0000256" key="2">
    <source>
        <dbReference type="ARBA" id="ARBA00006386"/>
    </source>
</evidence>